<comment type="caution">
    <text evidence="2">The sequence shown here is derived from an EMBL/GenBank/DDBJ whole genome shotgun (WGS) entry which is preliminary data.</text>
</comment>
<evidence type="ECO:0000256" key="1">
    <source>
        <dbReference type="SAM" id="Phobius"/>
    </source>
</evidence>
<name>A0A6F9XJB8_9LACO</name>
<sequence>MNYKEFLNLISFIVGGTVAHFTPNTKQGILICVCAMLIWGVFMVSLRFFIDNYKIVER</sequence>
<reference evidence="2" key="1">
    <citation type="submission" date="2019-10" db="EMBL/GenBank/DDBJ databases">
        <title>Lactobacillus agilis SY212 Whole Genome Sequencing Project.</title>
        <authorList>
            <person name="Suzuki S."/>
            <person name="Endo A."/>
            <person name="Maeno S."/>
            <person name="Shiwa Y."/>
            <person name="Matsutani M."/>
            <person name="Kajikawa A."/>
        </authorList>
    </citation>
    <scope>NUCLEOTIDE SEQUENCE</scope>
    <source>
        <strain evidence="2">SY212</strain>
    </source>
</reference>
<keyword evidence="1" id="KW-0472">Membrane</keyword>
<gene>
    <name evidence="2" type="ORF">SY212_03820</name>
</gene>
<dbReference type="AlphaFoldDB" id="A0A6F9XJB8"/>
<dbReference type="Proteomes" id="UP000494265">
    <property type="component" value="Unassembled WGS sequence"/>
</dbReference>
<keyword evidence="1" id="KW-1133">Transmembrane helix</keyword>
<feature type="transmembrane region" description="Helical" evidence="1">
    <location>
        <begin position="6"/>
        <end position="22"/>
    </location>
</feature>
<proteinExistence type="predicted"/>
<protein>
    <submittedName>
        <fullName evidence="2">Uncharacterized protein</fullName>
    </submittedName>
</protein>
<accession>A0A6F9XJB8</accession>
<feature type="transmembrane region" description="Helical" evidence="1">
    <location>
        <begin position="29"/>
        <end position="50"/>
    </location>
</feature>
<evidence type="ECO:0000313" key="2">
    <source>
        <dbReference type="EMBL" id="GET05352.1"/>
    </source>
</evidence>
<organism evidence="2">
    <name type="scientific">Ligilactobacillus agilis</name>
    <dbReference type="NCBI Taxonomy" id="1601"/>
    <lineage>
        <taxon>Bacteria</taxon>
        <taxon>Bacillati</taxon>
        <taxon>Bacillota</taxon>
        <taxon>Bacilli</taxon>
        <taxon>Lactobacillales</taxon>
        <taxon>Lactobacillaceae</taxon>
        <taxon>Ligilactobacillus</taxon>
    </lineage>
</organism>
<dbReference type="EMBL" id="BLAM01000054">
    <property type="protein sequence ID" value="GET05352.1"/>
    <property type="molecule type" value="Genomic_DNA"/>
</dbReference>
<keyword evidence="1" id="KW-0812">Transmembrane</keyword>